<dbReference type="AlphaFoldDB" id="A0A0A8ZPZ2"/>
<reference evidence="1" key="1">
    <citation type="submission" date="2014-09" db="EMBL/GenBank/DDBJ databases">
        <authorList>
            <person name="Magalhaes I.L.F."/>
            <person name="Oliveira U."/>
            <person name="Santos F.R."/>
            <person name="Vidigal T.H.D.A."/>
            <person name="Brescovit A.D."/>
            <person name="Santos A.J."/>
        </authorList>
    </citation>
    <scope>NUCLEOTIDE SEQUENCE</scope>
    <source>
        <tissue evidence="1">Shoot tissue taken approximately 20 cm above the soil surface</tissue>
    </source>
</reference>
<name>A0A0A8ZPZ2_ARUDO</name>
<dbReference type="EMBL" id="GBRH01260988">
    <property type="protein sequence ID" value="JAD36907.1"/>
    <property type="molecule type" value="Transcribed_RNA"/>
</dbReference>
<organism evidence="1">
    <name type="scientific">Arundo donax</name>
    <name type="common">Giant reed</name>
    <name type="synonym">Donax arundinaceus</name>
    <dbReference type="NCBI Taxonomy" id="35708"/>
    <lineage>
        <taxon>Eukaryota</taxon>
        <taxon>Viridiplantae</taxon>
        <taxon>Streptophyta</taxon>
        <taxon>Embryophyta</taxon>
        <taxon>Tracheophyta</taxon>
        <taxon>Spermatophyta</taxon>
        <taxon>Magnoliopsida</taxon>
        <taxon>Liliopsida</taxon>
        <taxon>Poales</taxon>
        <taxon>Poaceae</taxon>
        <taxon>PACMAD clade</taxon>
        <taxon>Arundinoideae</taxon>
        <taxon>Arundineae</taxon>
        <taxon>Arundo</taxon>
    </lineage>
</organism>
<proteinExistence type="predicted"/>
<reference evidence="1" key="2">
    <citation type="journal article" date="2015" name="Data Brief">
        <title>Shoot transcriptome of the giant reed, Arundo donax.</title>
        <authorList>
            <person name="Barrero R.A."/>
            <person name="Guerrero F.D."/>
            <person name="Moolhuijzen P."/>
            <person name="Goolsby J.A."/>
            <person name="Tidwell J."/>
            <person name="Bellgard S.E."/>
            <person name="Bellgard M.I."/>
        </authorList>
    </citation>
    <scope>NUCLEOTIDE SEQUENCE</scope>
    <source>
        <tissue evidence="1">Shoot tissue taken approximately 20 cm above the soil surface</tissue>
    </source>
</reference>
<accession>A0A0A8ZPZ2</accession>
<sequence>MYVEIGEYVAHTTSPYIMNQSSYDHPAGYRSICVVAQGAI</sequence>
<protein>
    <submittedName>
        <fullName evidence="1">Uncharacterized protein</fullName>
    </submittedName>
</protein>
<evidence type="ECO:0000313" key="1">
    <source>
        <dbReference type="EMBL" id="JAD36907.1"/>
    </source>
</evidence>